<keyword evidence="3 4" id="KW-0234">DNA repair</keyword>
<dbReference type="Gene3D" id="3.30.1370.100">
    <property type="entry name" value="MutL, C-terminal domain, regulatory subdomain"/>
    <property type="match status" value="1"/>
</dbReference>
<feature type="domain" description="MutL C-terminal dimerisation" evidence="5">
    <location>
        <begin position="369"/>
        <end position="503"/>
    </location>
</feature>
<dbReference type="EMBL" id="MUKB01000041">
    <property type="protein sequence ID" value="OPX18094.1"/>
    <property type="molecule type" value="Genomic_DNA"/>
</dbReference>
<dbReference type="SUPFAM" id="SSF55874">
    <property type="entry name" value="ATPase domain of HSP90 chaperone/DNA topoisomerase II/histidine kinase"/>
    <property type="match status" value="1"/>
</dbReference>
<sequence length="546" mass="61946">MARIRRLPLQVRNKIAAGEVILRPASVVKELVENAIDARAKRIEIEVVRGGKAKILVNDDGIGMGRDDAEIAIERYTTSKIEDVGDIEKIKTLGFRGEALASIALVSRFELETSNGEEGTRLKADAGKVLGIFESQRPRGTRIKVSDLFYNLPARLKFLKSDEWELRLIVDTVRRYALMYPQIGFYLSSPNRVLLNVPVTKGYEERIRQVFSKRLVEHLLGFDEAIGSIRLFGYISRPDFFEKHKLKFIYVNSRPVRYPRVYRAILDTYNNPKLSPAFLINITVPPMLVDVNIHPAKEEVKFKDERYIIDLLVQAVKKRLTHRIVSGAESAADFIPSTSTDAGQRFVQESIISYQGSGTSSQPPEDAGEFWQLHNTYIFAQTKSGFVIVDQHVAHERILFEAIMMGRGQSQRLLFPITLELSPEEYRVYKKTKKLLEELGVDFKEFSSRTVVIDGLPGDFQVDRQEIADLFREIDGLGNMMREKAELAKVLACKGAIKAGQKLSPLEMATLIDRLFACENPFTCPHGRPIVLKFTLEELGHRFGRV</sequence>
<dbReference type="FunFam" id="3.30.565.10:FF:000003">
    <property type="entry name" value="DNA mismatch repair endonuclease MutL"/>
    <property type="match status" value="1"/>
</dbReference>
<dbReference type="InterPro" id="IPR020568">
    <property type="entry name" value="Ribosomal_Su5_D2-typ_SF"/>
</dbReference>
<dbReference type="InterPro" id="IPR014721">
    <property type="entry name" value="Ribsml_uS5_D2-typ_fold_subgr"/>
</dbReference>
<dbReference type="NCBIfam" id="TIGR00585">
    <property type="entry name" value="mutl"/>
    <property type="match status" value="1"/>
</dbReference>
<dbReference type="InterPro" id="IPR038973">
    <property type="entry name" value="MutL/Mlh/Pms-like"/>
</dbReference>
<dbReference type="InterPro" id="IPR037198">
    <property type="entry name" value="MutL_C_sf"/>
</dbReference>
<dbReference type="InterPro" id="IPR014762">
    <property type="entry name" value="DNA_mismatch_repair_CS"/>
</dbReference>
<evidence type="ECO:0000259" key="5">
    <source>
        <dbReference type="SMART" id="SM00853"/>
    </source>
</evidence>
<dbReference type="Pfam" id="PF08676">
    <property type="entry name" value="MutL_C"/>
    <property type="match status" value="1"/>
</dbReference>
<evidence type="ECO:0000259" key="6">
    <source>
        <dbReference type="SMART" id="SM01340"/>
    </source>
</evidence>
<evidence type="ECO:0000256" key="4">
    <source>
        <dbReference type="HAMAP-Rule" id="MF_00149"/>
    </source>
</evidence>
<dbReference type="GO" id="GO:0032300">
    <property type="term" value="C:mismatch repair complex"/>
    <property type="evidence" value="ECO:0007669"/>
    <property type="project" value="InterPro"/>
</dbReference>
<dbReference type="InterPro" id="IPR002099">
    <property type="entry name" value="MutL/Mlh/PMS"/>
</dbReference>
<evidence type="ECO:0000313" key="7">
    <source>
        <dbReference type="EMBL" id="OPX18094.1"/>
    </source>
</evidence>
<dbReference type="SMART" id="SM00853">
    <property type="entry name" value="MutL_C"/>
    <property type="match status" value="1"/>
</dbReference>
<evidence type="ECO:0000256" key="3">
    <source>
        <dbReference type="ARBA" id="ARBA00023204"/>
    </source>
</evidence>
<dbReference type="InterPro" id="IPR042120">
    <property type="entry name" value="MutL_C_dimsub"/>
</dbReference>
<evidence type="ECO:0000313" key="8">
    <source>
        <dbReference type="Proteomes" id="UP000191663"/>
    </source>
</evidence>
<dbReference type="GO" id="GO:0006298">
    <property type="term" value="P:mismatch repair"/>
    <property type="evidence" value="ECO:0007669"/>
    <property type="project" value="UniProtKB-UniRule"/>
</dbReference>
<comment type="similarity">
    <text evidence="1 4">Belongs to the DNA mismatch repair MutL/HexB family.</text>
</comment>
<dbReference type="GO" id="GO:0016887">
    <property type="term" value="F:ATP hydrolysis activity"/>
    <property type="evidence" value="ECO:0007669"/>
    <property type="project" value="InterPro"/>
</dbReference>
<organism evidence="7 8">
    <name type="scientific">candidate division WOR-3 bacterium 4484_100</name>
    <dbReference type="NCBI Taxonomy" id="1936077"/>
    <lineage>
        <taxon>Bacteria</taxon>
        <taxon>Bacteria division WOR-3</taxon>
    </lineage>
</organism>
<comment type="caution">
    <text evidence="7">The sequence shown here is derived from an EMBL/GenBank/DDBJ whole genome shotgun (WGS) entry which is preliminary data.</text>
</comment>
<dbReference type="GO" id="GO:0005524">
    <property type="term" value="F:ATP binding"/>
    <property type="evidence" value="ECO:0007669"/>
    <property type="project" value="InterPro"/>
</dbReference>
<dbReference type="Proteomes" id="UP000191663">
    <property type="component" value="Unassembled WGS sequence"/>
</dbReference>
<dbReference type="Gene3D" id="3.30.230.10">
    <property type="match status" value="1"/>
</dbReference>
<dbReference type="CDD" id="cd00782">
    <property type="entry name" value="MutL_Trans"/>
    <property type="match status" value="1"/>
</dbReference>
<accession>A0A1V4QFI7</accession>
<dbReference type="SUPFAM" id="SSF54211">
    <property type="entry name" value="Ribosomal protein S5 domain 2-like"/>
    <property type="match status" value="1"/>
</dbReference>
<protein>
    <recommendedName>
        <fullName evidence="4">DNA mismatch repair protein MutL</fullName>
    </recommendedName>
</protein>
<dbReference type="Gene3D" id="3.30.565.10">
    <property type="entry name" value="Histidine kinase-like ATPase, C-terminal domain"/>
    <property type="match status" value="1"/>
</dbReference>
<dbReference type="CDD" id="cd16926">
    <property type="entry name" value="HATPase_MutL-MLH-PMS-like"/>
    <property type="match status" value="1"/>
</dbReference>
<dbReference type="PANTHER" id="PTHR10073">
    <property type="entry name" value="DNA MISMATCH REPAIR PROTEIN MLH, PMS, MUTL"/>
    <property type="match status" value="1"/>
</dbReference>
<evidence type="ECO:0000256" key="1">
    <source>
        <dbReference type="ARBA" id="ARBA00006082"/>
    </source>
</evidence>
<dbReference type="Pfam" id="PF01119">
    <property type="entry name" value="DNA_mis_repair"/>
    <property type="match status" value="1"/>
</dbReference>
<dbReference type="GO" id="GO:0030983">
    <property type="term" value="F:mismatched DNA binding"/>
    <property type="evidence" value="ECO:0007669"/>
    <property type="project" value="InterPro"/>
</dbReference>
<name>A0A1V4QFI7_UNCW3</name>
<feature type="domain" description="DNA mismatch repair protein S5" evidence="6">
    <location>
        <begin position="207"/>
        <end position="321"/>
    </location>
</feature>
<dbReference type="GO" id="GO:0140664">
    <property type="term" value="F:ATP-dependent DNA damage sensor activity"/>
    <property type="evidence" value="ECO:0007669"/>
    <property type="project" value="InterPro"/>
</dbReference>
<gene>
    <name evidence="4" type="primary">mutL</name>
    <name evidence="7" type="ORF">BXT86_02955</name>
</gene>
<dbReference type="InterPro" id="IPR036890">
    <property type="entry name" value="HATPase_C_sf"/>
</dbReference>
<dbReference type="AlphaFoldDB" id="A0A1V4QFI7"/>
<dbReference type="Pfam" id="PF13589">
    <property type="entry name" value="HATPase_c_3"/>
    <property type="match status" value="1"/>
</dbReference>
<proteinExistence type="inferred from homology"/>
<dbReference type="SUPFAM" id="SSF118116">
    <property type="entry name" value="DNA mismatch repair protein MutL"/>
    <property type="match status" value="1"/>
</dbReference>
<dbReference type="Gene3D" id="3.30.1540.20">
    <property type="entry name" value="MutL, C-terminal domain, dimerisation subdomain"/>
    <property type="match status" value="1"/>
</dbReference>
<dbReference type="InterPro" id="IPR042121">
    <property type="entry name" value="MutL_C_regsub"/>
</dbReference>
<dbReference type="InterPro" id="IPR014790">
    <property type="entry name" value="MutL_C"/>
</dbReference>
<dbReference type="SMART" id="SM01340">
    <property type="entry name" value="DNA_mis_repair"/>
    <property type="match status" value="1"/>
</dbReference>
<keyword evidence="2 4" id="KW-0227">DNA damage</keyword>
<dbReference type="PANTHER" id="PTHR10073:SF12">
    <property type="entry name" value="DNA MISMATCH REPAIR PROTEIN MLH1"/>
    <property type="match status" value="1"/>
</dbReference>
<dbReference type="HAMAP" id="MF_00149">
    <property type="entry name" value="DNA_mis_repair"/>
    <property type="match status" value="1"/>
</dbReference>
<dbReference type="InterPro" id="IPR020667">
    <property type="entry name" value="DNA_mismatch_repair_MutL"/>
</dbReference>
<reference evidence="8" key="1">
    <citation type="submission" date="2017-01" db="EMBL/GenBank/DDBJ databases">
        <title>Novel pathways for hydrocarbon cycling and metabolic interdependencies in hydrothermal sediment communities.</title>
        <authorList>
            <person name="Dombrowski N."/>
            <person name="Seitz K."/>
            <person name="Teske A."/>
            <person name="Baker B."/>
        </authorList>
    </citation>
    <scope>NUCLEOTIDE SEQUENCE [LARGE SCALE GENOMIC DNA]</scope>
</reference>
<evidence type="ECO:0000256" key="2">
    <source>
        <dbReference type="ARBA" id="ARBA00022763"/>
    </source>
</evidence>
<dbReference type="InterPro" id="IPR013507">
    <property type="entry name" value="DNA_mismatch_S5_2-like"/>
</dbReference>
<comment type="function">
    <text evidence="4">This protein is involved in the repair of mismatches in DNA. It is required for dam-dependent methyl-directed DNA mismatch repair. May act as a 'molecular matchmaker', a protein that promotes the formation of a stable complex between two or more DNA-binding proteins in an ATP-dependent manner without itself being part of a final effector complex.</text>
</comment>
<dbReference type="PROSITE" id="PS00058">
    <property type="entry name" value="DNA_MISMATCH_REPAIR_1"/>
    <property type="match status" value="1"/>
</dbReference>